<evidence type="ECO:0000256" key="4">
    <source>
        <dbReference type="ARBA" id="ARBA00022692"/>
    </source>
</evidence>
<proteinExistence type="predicted"/>
<keyword evidence="6 7" id="KW-0472">Membrane</keyword>
<feature type="transmembrane region" description="Helical" evidence="7">
    <location>
        <begin position="216"/>
        <end position="234"/>
    </location>
</feature>
<evidence type="ECO:0000256" key="2">
    <source>
        <dbReference type="ARBA" id="ARBA00022448"/>
    </source>
</evidence>
<keyword evidence="2" id="KW-0813">Transport</keyword>
<keyword evidence="10" id="KW-1185">Reference proteome</keyword>
<evidence type="ECO:0000313" key="9">
    <source>
        <dbReference type="EMBL" id="MQY26314.1"/>
    </source>
</evidence>
<name>A0A7K0DNC9_9NOCA</name>
<dbReference type="InterPro" id="IPR036259">
    <property type="entry name" value="MFS_trans_sf"/>
</dbReference>
<keyword evidence="5 7" id="KW-1133">Transmembrane helix</keyword>
<dbReference type="GO" id="GO:0022857">
    <property type="term" value="F:transmembrane transporter activity"/>
    <property type="evidence" value="ECO:0007669"/>
    <property type="project" value="InterPro"/>
</dbReference>
<evidence type="ECO:0000256" key="1">
    <source>
        <dbReference type="ARBA" id="ARBA00004651"/>
    </source>
</evidence>
<evidence type="ECO:0000256" key="6">
    <source>
        <dbReference type="ARBA" id="ARBA00023136"/>
    </source>
</evidence>
<feature type="transmembrane region" description="Helical" evidence="7">
    <location>
        <begin position="61"/>
        <end position="81"/>
    </location>
</feature>
<feature type="transmembrane region" description="Helical" evidence="7">
    <location>
        <begin position="304"/>
        <end position="328"/>
    </location>
</feature>
<protein>
    <recommendedName>
        <fullName evidence="8">Major facilitator superfamily (MFS) profile domain-containing protein</fullName>
    </recommendedName>
</protein>
<dbReference type="PROSITE" id="PS50850">
    <property type="entry name" value="MFS"/>
    <property type="match status" value="1"/>
</dbReference>
<comment type="caution">
    <text evidence="9">The sequence shown here is derived from an EMBL/GenBank/DDBJ whole genome shotgun (WGS) entry which is preliminary data.</text>
</comment>
<feature type="transmembrane region" description="Helical" evidence="7">
    <location>
        <begin position="281"/>
        <end position="298"/>
    </location>
</feature>
<keyword evidence="4 7" id="KW-0812">Transmembrane</keyword>
<dbReference type="InterPro" id="IPR050171">
    <property type="entry name" value="MFS_Transporters"/>
</dbReference>
<reference evidence="9 10" key="1">
    <citation type="submission" date="2019-10" db="EMBL/GenBank/DDBJ databases">
        <title>Nocardia macrotermitis sp. nov. and Nocardia aurantia sp. nov., isolated from the gut of fungus growing-termite Macrotermes natalensis.</title>
        <authorList>
            <person name="Benndorf R."/>
            <person name="Schwitalla J."/>
            <person name="Martin K."/>
            <person name="De Beer W."/>
            <person name="Kaster A.-K."/>
            <person name="Vollmers J."/>
            <person name="Poulsen M."/>
            <person name="Beemelmanns C."/>
        </authorList>
    </citation>
    <scope>NUCLEOTIDE SEQUENCE [LARGE SCALE GENOMIC DNA]</scope>
    <source>
        <strain evidence="9 10">RB56</strain>
    </source>
</reference>
<feature type="domain" description="Major facilitator superfamily (MFS) profile" evidence="8">
    <location>
        <begin position="20"/>
        <end position="391"/>
    </location>
</feature>
<feature type="transmembrane region" description="Helical" evidence="7">
    <location>
        <begin position="340"/>
        <end position="361"/>
    </location>
</feature>
<feature type="transmembrane region" description="Helical" evidence="7">
    <location>
        <begin position="152"/>
        <end position="172"/>
    </location>
</feature>
<evidence type="ECO:0000256" key="3">
    <source>
        <dbReference type="ARBA" id="ARBA00022475"/>
    </source>
</evidence>
<evidence type="ECO:0000256" key="5">
    <source>
        <dbReference type="ARBA" id="ARBA00022989"/>
    </source>
</evidence>
<dbReference type="EMBL" id="WEGI01000004">
    <property type="protein sequence ID" value="MQY26314.1"/>
    <property type="molecule type" value="Genomic_DNA"/>
</dbReference>
<sequence>MSEIQVPLAAPQAPAAGRPQLALLLAASCMPVLGATLLAPVLPQVKDAFTGTAGVEVLTPLMLSAPALLVGLTAPFAGFVADRVDRRRTLLIAMICYSVVGTAPLYLPSLPAIVASRVLLGLCEAAIMTSCTTMIGDYWSGPRRARYMGLQTLTTAIAATVFLGAGGALGGAGWRTPFWLYLAAALLAVPMARILWEPARSGPRSAKLVALPWRQLAAPCLVTLFGGILFYALIVELSFVLDDAGVGSTAAIGGISAAMSLATAIGAGLFGRLSGSTAARLVPIEFGCTAVGLGIVAATHAVPVIIAGAIVTGFGTGLMLPTLLVWAVNRLTFEQRGRGTGLWTGTLFLGQFASALVVAGLQAGTGGLATGIGALAAITVLVTVLLVPALRGASRPLHLTHD</sequence>
<dbReference type="Pfam" id="PF07690">
    <property type="entry name" value="MFS_1"/>
    <property type="match status" value="1"/>
</dbReference>
<dbReference type="SUPFAM" id="SSF103473">
    <property type="entry name" value="MFS general substrate transporter"/>
    <property type="match status" value="1"/>
</dbReference>
<dbReference type="InterPro" id="IPR020846">
    <property type="entry name" value="MFS_dom"/>
</dbReference>
<dbReference type="Gene3D" id="1.20.1250.20">
    <property type="entry name" value="MFS general substrate transporter like domains"/>
    <property type="match status" value="1"/>
</dbReference>
<dbReference type="PANTHER" id="PTHR23517:SF13">
    <property type="entry name" value="MAJOR FACILITATOR SUPERFAMILY MFS_1"/>
    <property type="match status" value="1"/>
</dbReference>
<gene>
    <name evidence="9" type="ORF">NRB56_18780</name>
</gene>
<dbReference type="RefSeq" id="WP_319942766.1">
    <property type="nucleotide sequence ID" value="NZ_WEGI01000004.1"/>
</dbReference>
<dbReference type="PANTHER" id="PTHR23517">
    <property type="entry name" value="RESISTANCE PROTEIN MDTM, PUTATIVE-RELATED-RELATED"/>
    <property type="match status" value="1"/>
</dbReference>
<dbReference type="Proteomes" id="UP000431401">
    <property type="component" value="Unassembled WGS sequence"/>
</dbReference>
<comment type="subcellular location">
    <subcellularLocation>
        <location evidence="1">Cell membrane</location>
        <topology evidence="1">Multi-pass membrane protein</topology>
    </subcellularLocation>
</comment>
<feature type="transmembrane region" description="Helical" evidence="7">
    <location>
        <begin position="246"/>
        <end position="269"/>
    </location>
</feature>
<evidence type="ECO:0000256" key="7">
    <source>
        <dbReference type="SAM" id="Phobius"/>
    </source>
</evidence>
<evidence type="ECO:0000259" key="8">
    <source>
        <dbReference type="PROSITE" id="PS50850"/>
    </source>
</evidence>
<dbReference type="GO" id="GO:0005886">
    <property type="term" value="C:plasma membrane"/>
    <property type="evidence" value="ECO:0007669"/>
    <property type="project" value="UniProtKB-SubCell"/>
</dbReference>
<feature type="transmembrane region" description="Helical" evidence="7">
    <location>
        <begin position="367"/>
        <end position="390"/>
    </location>
</feature>
<dbReference type="AlphaFoldDB" id="A0A7K0DNC9"/>
<feature type="transmembrane region" description="Helical" evidence="7">
    <location>
        <begin position="88"/>
        <end position="107"/>
    </location>
</feature>
<dbReference type="CDD" id="cd17473">
    <property type="entry name" value="MFS_arabinose_efflux_permease_like"/>
    <property type="match status" value="1"/>
</dbReference>
<feature type="transmembrane region" description="Helical" evidence="7">
    <location>
        <begin position="119"/>
        <end position="140"/>
    </location>
</feature>
<organism evidence="9 10">
    <name type="scientific">Nocardia aurantia</name>
    <dbReference type="NCBI Taxonomy" id="2585199"/>
    <lineage>
        <taxon>Bacteria</taxon>
        <taxon>Bacillati</taxon>
        <taxon>Actinomycetota</taxon>
        <taxon>Actinomycetes</taxon>
        <taxon>Mycobacteriales</taxon>
        <taxon>Nocardiaceae</taxon>
        <taxon>Nocardia</taxon>
    </lineage>
</organism>
<keyword evidence="3" id="KW-1003">Cell membrane</keyword>
<feature type="transmembrane region" description="Helical" evidence="7">
    <location>
        <begin position="178"/>
        <end position="196"/>
    </location>
</feature>
<evidence type="ECO:0000313" key="10">
    <source>
        <dbReference type="Proteomes" id="UP000431401"/>
    </source>
</evidence>
<feature type="transmembrane region" description="Helical" evidence="7">
    <location>
        <begin position="21"/>
        <end position="41"/>
    </location>
</feature>
<dbReference type="InterPro" id="IPR011701">
    <property type="entry name" value="MFS"/>
</dbReference>
<accession>A0A7K0DNC9</accession>